<reference evidence="3" key="1">
    <citation type="submission" date="2020-01" db="EMBL/GenBank/DDBJ databases">
        <authorList>
            <person name="Rat A."/>
        </authorList>
    </citation>
    <scope>NUCLEOTIDE SEQUENCE</scope>
    <source>
        <strain evidence="3">LMG 28251</strain>
    </source>
</reference>
<evidence type="ECO:0000259" key="2">
    <source>
        <dbReference type="Pfam" id="PF13403"/>
    </source>
</evidence>
<comment type="caution">
    <text evidence="3">The sequence shown here is derived from an EMBL/GenBank/DDBJ whole genome shotgun (WGS) entry which is preliminary data.</text>
</comment>
<sequence length="335" mass="35396">MSWTSDPDGGHTPFNRDDAGHAADGHAGDDTLHGAGGNDTIAWSGAAGDTISDGGAPSDTLDLGALFGGSAWTTGTDGSGAATYSYNPDGAAAEAALFARSAETVLCYAAGTRIATPRGEVPIEALRVGELVLCADRGVQPILWIGRIEAQLAGHPHPERAWPVLIRAGALGAGLPRRDLRVSPDHGIYLEGALVPAKLLVNGASIIQERWWAAITYLHLELPEHAILLAEGLPAESWLDDGRRDAFDNAGLAAQFVDFGLELSAERPPGNFPVILDPAEAARIRDRVAPRACVPLGLTWTARGATKLAEDTEEARHAPPPVRWRQRRHPDRAEA</sequence>
<name>A0AAF1KKG9_9PROT</name>
<feature type="region of interest" description="Disordered" evidence="1">
    <location>
        <begin position="307"/>
        <end position="335"/>
    </location>
</feature>
<dbReference type="Proteomes" id="UP001196068">
    <property type="component" value="Unassembled WGS sequence"/>
</dbReference>
<protein>
    <submittedName>
        <fullName evidence="3">Hint domain-containing protein</fullName>
    </submittedName>
</protein>
<dbReference type="InterPro" id="IPR036844">
    <property type="entry name" value="Hint_dom_sf"/>
</dbReference>
<accession>A0AAF1KKG9</accession>
<dbReference type="InterPro" id="IPR011049">
    <property type="entry name" value="Serralysin-like_metalloprot_C"/>
</dbReference>
<gene>
    <name evidence="3" type="ORF">GXW79_09360</name>
</gene>
<keyword evidence="4" id="KW-1185">Reference proteome</keyword>
<dbReference type="EMBL" id="JAAEDH010000009">
    <property type="protein sequence ID" value="MBR0655289.1"/>
    <property type="molecule type" value="Genomic_DNA"/>
</dbReference>
<dbReference type="AlphaFoldDB" id="A0AAF1KKG9"/>
<evidence type="ECO:0000313" key="4">
    <source>
        <dbReference type="Proteomes" id="UP001196068"/>
    </source>
</evidence>
<dbReference type="SUPFAM" id="SSF51120">
    <property type="entry name" value="beta-Roll"/>
    <property type="match status" value="1"/>
</dbReference>
<evidence type="ECO:0000256" key="1">
    <source>
        <dbReference type="SAM" id="MobiDB-lite"/>
    </source>
</evidence>
<dbReference type="Gene3D" id="2.150.10.10">
    <property type="entry name" value="Serralysin-like metalloprotease, C-terminal"/>
    <property type="match status" value="1"/>
</dbReference>
<feature type="region of interest" description="Disordered" evidence="1">
    <location>
        <begin position="1"/>
        <end position="36"/>
    </location>
</feature>
<dbReference type="Gene3D" id="2.170.16.10">
    <property type="entry name" value="Hedgehog/Intein (Hint) domain"/>
    <property type="match status" value="1"/>
</dbReference>
<dbReference type="InterPro" id="IPR028992">
    <property type="entry name" value="Hedgehog/Intein_dom"/>
</dbReference>
<feature type="compositionally biased region" description="Basic residues" evidence="1">
    <location>
        <begin position="324"/>
        <end position="335"/>
    </location>
</feature>
<evidence type="ECO:0000313" key="3">
    <source>
        <dbReference type="EMBL" id="MBR0655289.1"/>
    </source>
</evidence>
<dbReference type="Pfam" id="PF13403">
    <property type="entry name" value="Hint_2"/>
    <property type="match status" value="1"/>
</dbReference>
<dbReference type="SUPFAM" id="SSF51294">
    <property type="entry name" value="Hedgehog/intein (Hint) domain"/>
    <property type="match status" value="1"/>
</dbReference>
<organism evidence="3 4">
    <name type="scientific">Plastoroseomonas arctica</name>
    <dbReference type="NCBI Taxonomy" id="1509237"/>
    <lineage>
        <taxon>Bacteria</taxon>
        <taxon>Pseudomonadati</taxon>
        <taxon>Pseudomonadota</taxon>
        <taxon>Alphaproteobacteria</taxon>
        <taxon>Acetobacterales</taxon>
        <taxon>Acetobacteraceae</taxon>
        <taxon>Plastoroseomonas</taxon>
    </lineage>
</organism>
<feature type="compositionally biased region" description="Basic and acidic residues" evidence="1">
    <location>
        <begin position="14"/>
        <end position="32"/>
    </location>
</feature>
<reference evidence="3" key="2">
    <citation type="journal article" date="2021" name="Syst. Appl. Microbiol.">
        <title>Roseomonas hellenica sp. nov., isolated from roots of wild-growing Alkanna tinctoria.</title>
        <authorList>
            <person name="Rat A."/>
            <person name="Naranjo H.D."/>
            <person name="Lebbe L."/>
            <person name="Cnockaert M."/>
            <person name="Krigas N."/>
            <person name="Grigoriadou K."/>
            <person name="Maloupa E."/>
            <person name="Willems A."/>
        </authorList>
    </citation>
    <scope>NUCLEOTIDE SEQUENCE</scope>
    <source>
        <strain evidence="3">LMG 28251</strain>
    </source>
</reference>
<proteinExistence type="predicted"/>
<dbReference type="RefSeq" id="WP_211874128.1">
    <property type="nucleotide sequence ID" value="NZ_JAAEDH010000009.1"/>
</dbReference>
<feature type="compositionally biased region" description="Basic and acidic residues" evidence="1">
    <location>
        <begin position="308"/>
        <end position="317"/>
    </location>
</feature>
<feature type="domain" description="Hedgehog/Intein (Hint)" evidence="2">
    <location>
        <begin position="107"/>
        <end position="240"/>
    </location>
</feature>